<accession>A0AAR2LUZ3</accession>
<protein>
    <recommendedName>
        <fullName evidence="3">CCHC-type domain-containing protein</fullName>
    </recommendedName>
</protein>
<dbReference type="Ensembl" id="ENSPNAT00000066402.1">
    <property type="protein sequence ID" value="ENSPNAP00000080395.1"/>
    <property type="gene ID" value="ENSPNAG00000036347.1"/>
</dbReference>
<reference evidence="1 2" key="1">
    <citation type="submission" date="2020-10" db="EMBL/GenBank/DDBJ databases">
        <title>Pygocentrus nattereri (red-bellied piranha) genome, fPygNat1, primary haplotype.</title>
        <authorList>
            <person name="Myers G."/>
            <person name="Meyer A."/>
            <person name="Karagic N."/>
            <person name="Pippel M."/>
            <person name="Winkler S."/>
            <person name="Tracey A."/>
            <person name="Wood J."/>
            <person name="Formenti G."/>
            <person name="Howe K."/>
            <person name="Fedrigo O."/>
            <person name="Jarvis E.D."/>
        </authorList>
    </citation>
    <scope>NUCLEOTIDE SEQUENCE [LARGE SCALE GENOMIC DNA]</scope>
</reference>
<dbReference type="SUPFAM" id="SSF57756">
    <property type="entry name" value="Retrovirus zinc finger-like domains"/>
    <property type="match status" value="1"/>
</dbReference>
<dbReference type="AlphaFoldDB" id="A0AAR2LUZ3"/>
<name>A0AAR2LUZ3_PYGNA</name>
<evidence type="ECO:0000313" key="1">
    <source>
        <dbReference type="Ensembl" id="ENSPNAP00000080395.1"/>
    </source>
</evidence>
<proteinExistence type="predicted"/>
<dbReference type="Proteomes" id="UP001501920">
    <property type="component" value="Chromosome 7"/>
</dbReference>
<organism evidence="1 2">
    <name type="scientific">Pygocentrus nattereri</name>
    <name type="common">Red-bellied piranha</name>
    <dbReference type="NCBI Taxonomy" id="42514"/>
    <lineage>
        <taxon>Eukaryota</taxon>
        <taxon>Metazoa</taxon>
        <taxon>Chordata</taxon>
        <taxon>Craniata</taxon>
        <taxon>Vertebrata</taxon>
        <taxon>Euteleostomi</taxon>
        <taxon>Actinopterygii</taxon>
        <taxon>Neopterygii</taxon>
        <taxon>Teleostei</taxon>
        <taxon>Ostariophysi</taxon>
        <taxon>Characiformes</taxon>
        <taxon>Characoidei</taxon>
        <taxon>Pygocentrus</taxon>
    </lineage>
</organism>
<dbReference type="GeneTree" id="ENSGT00390000009800"/>
<evidence type="ECO:0000313" key="2">
    <source>
        <dbReference type="Proteomes" id="UP001501920"/>
    </source>
</evidence>
<dbReference type="GO" id="GO:0003676">
    <property type="term" value="F:nucleic acid binding"/>
    <property type="evidence" value="ECO:0007669"/>
    <property type="project" value="InterPro"/>
</dbReference>
<sequence>MTFRHVSIYKLGDLRGGFAVSVGEKVGNDQIYSANVPLFISNDLIAKELSRFGKFASAITLIPLGCKTAVLKHVLSFRRQVFMFLNSADKTLEASFRVAHGESSFMVYTSTDSQRCFECDDIGHKWFACPHKNQVAAQENRVSPAAERCKTAEVEVTQDPDEGTSFIHSWMRLKADLLMSASFSQIWTGLDGNGEEPHPQPASALTTVISMFNLIDVWREKFPRIKQYTWVKGSAERVFAA</sequence>
<dbReference type="InterPro" id="IPR036875">
    <property type="entry name" value="Znf_CCHC_sf"/>
</dbReference>
<reference evidence="1" key="2">
    <citation type="submission" date="2025-08" db="UniProtKB">
        <authorList>
            <consortium name="Ensembl"/>
        </authorList>
    </citation>
    <scope>IDENTIFICATION</scope>
</reference>
<keyword evidence="2" id="KW-1185">Reference proteome</keyword>
<evidence type="ECO:0008006" key="3">
    <source>
        <dbReference type="Google" id="ProtNLM"/>
    </source>
</evidence>
<dbReference type="GO" id="GO:0008270">
    <property type="term" value="F:zinc ion binding"/>
    <property type="evidence" value="ECO:0007669"/>
    <property type="project" value="InterPro"/>
</dbReference>
<reference evidence="1" key="3">
    <citation type="submission" date="2025-09" db="UniProtKB">
        <authorList>
            <consortium name="Ensembl"/>
        </authorList>
    </citation>
    <scope>IDENTIFICATION</scope>
</reference>